<accession>A0A381QT18</accession>
<dbReference type="GO" id="GO:0017150">
    <property type="term" value="F:tRNA dihydrouridine synthase activity"/>
    <property type="evidence" value="ECO:0007669"/>
    <property type="project" value="InterPro"/>
</dbReference>
<evidence type="ECO:0000313" key="13">
    <source>
        <dbReference type="EMBL" id="SUZ82515.1"/>
    </source>
</evidence>
<evidence type="ECO:0000256" key="2">
    <source>
        <dbReference type="ARBA" id="ARBA00002790"/>
    </source>
</evidence>
<evidence type="ECO:0000256" key="1">
    <source>
        <dbReference type="ARBA" id="ARBA00001917"/>
    </source>
</evidence>
<evidence type="ECO:0000256" key="8">
    <source>
        <dbReference type="ARBA" id="ARBA00022884"/>
    </source>
</evidence>
<evidence type="ECO:0000256" key="11">
    <source>
        <dbReference type="ARBA" id="ARBA00048802"/>
    </source>
</evidence>
<dbReference type="PIRSF" id="PIRSF006621">
    <property type="entry name" value="Dus"/>
    <property type="match status" value="1"/>
</dbReference>
<dbReference type="PANTHER" id="PTHR45846">
    <property type="entry name" value="TRNA-DIHYDROURIDINE(47) SYNTHASE [NAD(P)(+)]-LIKE"/>
    <property type="match status" value="1"/>
</dbReference>
<evidence type="ECO:0000259" key="12">
    <source>
        <dbReference type="Pfam" id="PF01207"/>
    </source>
</evidence>
<keyword evidence="4" id="KW-0285">Flavoprotein</keyword>
<evidence type="ECO:0000256" key="10">
    <source>
        <dbReference type="ARBA" id="ARBA00048205"/>
    </source>
</evidence>
<dbReference type="PROSITE" id="PS01136">
    <property type="entry name" value="UPF0034"/>
    <property type="match status" value="1"/>
</dbReference>
<keyword evidence="3" id="KW-0820">tRNA-binding</keyword>
<organism evidence="13">
    <name type="scientific">marine metagenome</name>
    <dbReference type="NCBI Taxonomy" id="408172"/>
    <lineage>
        <taxon>unclassified sequences</taxon>
        <taxon>metagenomes</taxon>
        <taxon>ecological metagenomes</taxon>
    </lineage>
</organism>
<dbReference type="NCBIfam" id="TIGR00737">
    <property type="entry name" value="nifR3_yhdG"/>
    <property type="match status" value="1"/>
</dbReference>
<dbReference type="CDD" id="cd02801">
    <property type="entry name" value="DUS_like_FMN"/>
    <property type="match status" value="1"/>
</dbReference>
<dbReference type="Gene3D" id="3.20.20.70">
    <property type="entry name" value="Aldolase class I"/>
    <property type="match status" value="1"/>
</dbReference>
<comment type="cofactor">
    <cofactor evidence="1">
        <name>FMN</name>
        <dbReference type="ChEBI" id="CHEBI:58210"/>
    </cofactor>
</comment>
<dbReference type="InterPro" id="IPR035587">
    <property type="entry name" value="DUS-like_FMN-bd"/>
</dbReference>
<feature type="domain" description="DUS-like FMN-binding" evidence="12">
    <location>
        <begin position="21"/>
        <end position="319"/>
    </location>
</feature>
<evidence type="ECO:0000256" key="5">
    <source>
        <dbReference type="ARBA" id="ARBA00022643"/>
    </source>
</evidence>
<name>A0A381QT18_9ZZZZ</name>
<evidence type="ECO:0000256" key="3">
    <source>
        <dbReference type="ARBA" id="ARBA00022555"/>
    </source>
</evidence>
<proteinExistence type="predicted"/>
<dbReference type="Gene3D" id="1.10.1200.80">
    <property type="entry name" value="Putative flavin oxidoreducatase, domain 2"/>
    <property type="match status" value="1"/>
</dbReference>
<evidence type="ECO:0000256" key="4">
    <source>
        <dbReference type="ARBA" id="ARBA00022630"/>
    </source>
</evidence>
<sequence length="326" mass="36912">MTHFKKKLQIGNINIDFPFFLAPMAGVTDYAFRVIAKEFGAGIVYSEFVSAHGIIRKNEKTLKMIQFSDFERPIGIQIFGDSPEVMRDAAKVVYEKFKPNLIDINYGCPVPKVTKKGAGSAALKDLCLMEDITQAVVESVPKIPVTVKMRAGWNAEKIVSTEAGIKLEKIGVKAITLHPRTTVQMYKSKANWDLIKELKENVDIPVIGNGDINSIDDIKKMFKTTNCDGIMIGRAALGNPWFFTEIKKYMNNEDPKDISMKERFEVCQKHLDLLVQTHGEVIGTNNMRKHFGWYFKGFKDASALRKKLVLVKNYSEMKDILSNIRH</sequence>
<dbReference type="SUPFAM" id="SSF51395">
    <property type="entry name" value="FMN-linked oxidoreductases"/>
    <property type="match status" value="1"/>
</dbReference>
<evidence type="ECO:0000256" key="6">
    <source>
        <dbReference type="ARBA" id="ARBA00022694"/>
    </source>
</evidence>
<dbReference type="Pfam" id="PF01207">
    <property type="entry name" value="Dus"/>
    <property type="match status" value="1"/>
</dbReference>
<keyword evidence="6" id="KW-0819">tRNA processing</keyword>
<keyword evidence="5" id="KW-0288">FMN</keyword>
<dbReference type="InterPro" id="IPR024036">
    <property type="entry name" value="tRNA-dHydroUridine_Synthase_C"/>
</dbReference>
<dbReference type="AlphaFoldDB" id="A0A381QT18"/>
<dbReference type="InterPro" id="IPR013785">
    <property type="entry name" value="Aldolase_TIM"/>
</dbReference>
<dbReference type="GO" id="GO:0000049">
    <property type="term" value="F:tRNA binding"/>
    <property type="evidence" value="ECO:0007669"/>
    <property type="project" value="UniProtKB-KW"/>
</dbReference>
<dbReference type="InterPro" id="IPR018517">
    <property type="entry name" value="tRNA_hU_synthase_CS"/>
</dbReference>
<dbReference type="PANTHER" id="PTHR45846:SF1">
    <property type="entry name" value="TRNA-DIHYDROURIDINE(47) SYNTHASE [NAD(P)(+)]-LIKE"/>
    <property type="match status" value="1"/>
</dbReference>
<evidence type="ECO:0000256" key="7">
    <source>
        <dbReference type="ARBA" id="ARBA00022857"/>
    </source>
</evidence>
<keyword evidence="9" id="KW-0560">Oxidoreductase</keyword>
<keyword evidence="8" id="KW-0694">RNA-binding</keyword>
<comment type="catalytic activity">
    <reaction evidence="10">
        <text>a 5,6-dihydrouridine in tRNA + NADP(+) = a uridine in tRNA + NADPH + H(+)</text>
        <dbReference type="Rhea" id="RHEA:23624"/>
        <dbReference type="Rhea" id="RHEA-COMP:13339"/>
        <dbReference type="Rhea" id="RHEA-COMP:13887"/>
        <dbReference type="ChEBI" id="CHEBI:15378"/>
        <dbReference type="ChEBI" id="CHEBI:57783"/>
        <dbReference type="ChEBI" id="CHEBI:58349"/>
        <dbReference type="ChEBI" id="CHEBI:65315"/>
        <dbReference type="ChEBI" id="CHEBI:74443"/>
    </reaction>
</comment>
<evidence type="ECO:0000256" key="9">
    <source>
        <dbReference type="ARBA" id="ARBA00023002"/>
    </source>
</evidence>
<dbReference type="InterPro" id="IPR001269">
    <property type="entry name" value="DUS_fam"/>
</dbReference>
<dbReference type="GO" id="GO:0050660">
    <property type="term" value="F:flavin adenine dinucleotide binding"/>
    <property type="evidence" value="ECO:0007669"/>
    <property type="project" value="InterPro"/>
</dbReference>
<gene>
    <name evidence="13" type="ORF">METZ01_LOCUS35369</name>
</gene>
<dbReference type="InterPro" id="IPR004652">
    <property type="entry name" value="DusB-like"/>
</dbReference>
<protein>
    <recommendedName>
        <fullName evidence="12">DUS-like FMN-binding domain-containing protein</fullName>
    </recommendedName>
</protein>
<comment type="catalytic activity">
    <reaction evidence="11">
        <text>a 5,6-dihydrouridine in tRNA + NAD(+) = a uridine in tRNA + NADH + H(+)</text>
        <dbReference type="Rhea" id="RHEA:54452"/>
        <dbReference type="Rhea" id="RHEA-COMP:13339"/>
        <dbReference type="Rhea" id="RHEA-COMP:13887"/>
        <dbReference type="ChEBI" id="CHEBI:15378"/>
        <dbReference type="ChEBI" id="CHEBI:57540"/>
        <dbReference type="ChEBI" id="CHEBI:57945"/>
        <dbReference type="ChEBI" id="CHEBI:65315"/>
        <dbReference type="ChEBI" id="CHEBI:74443"/>
    </reaction>
</comment>
<dbReference type="EMBL" id="UINC01001510">
    <property type="protein sequence ID" value="SUZ82515.1"/>
    <property type="molecule type" value="Genomic_DNA"/>
</dbReference>
<reference evidence="13" key="1">
    <citation type="submission" date="2018-05" db="EMBL/GenBank/DDBJ databases">
        <authorList>
            <person name="Lanie J.A."/>
            <person name="Ng W.-L."/>
            <person name="Kazmierczak K.M."/>
            <person name="Andrzejewski T.M."/>
            <person name="Davidsen T.M."/>
            <person name="Wayne K.J."/>
            <person name="Tettelin H."/>
            <person name="Glass J.I."/>
            <person name="Rusch D."/>
            <person name="Podicherti R."/>
            <person name="Tsui H.-C.T."/>
            <person name="Winkler M.E."/>
        </authorList>
    </citation>
    <scope>NUCLEOTIDE SEQUENCE</scope>
</reference>
<comment type="function">
    <text evidence="2">Catalyzes the synthesis of 5,6-dihydrouridine (D), a modified base found in the D-loop of most tRNAs, via the reduction of the C5-C6 double bond in target uridines.</text>
</comment>
<keyword evidence="7" id="KW-0521">NADP</keyword>